<accession>A0ABR8MWP4</accession>
<protein>
    <submittedName>
        <fullName evidence="9">Carbohydrate ABC transporter permease</fullName>
    </submittedName>
</protein>
<keyword evidence="4 7" id="KW-0812">Transmembrane</keyword>
<feature type="transmembrane region" description="Helical" evidence="7">
    <location>
        <begin position="255"/>
        <end position="277"/>
    </location>
</feature>
<dbReference type="RefSeq" id="WP_191203663.1">
    <property type="nucleotide sequence ID" value="NZ_JACXZA010000002.1"/>
</dbReference>
<evidence type="ECO:0000256" key="6">
    <source>
        <dbReference type="ARBA" id="ARBA00023136"/>
    </source>
</evidence>
<dbReference type="PANTHER" id="PTHR43744:SF12">
    <property type="entry name" value="ABC TRANSPORTER PERMEASE PROTEIN MG189-RELATED"/>
    <property type="match status" value="1"/>
</dbReference>
<feature type="transmembrane region" description="Helical" evidence="7">
    <location>
        <begin position="154"/>
        <end position="175"/>
    </location>
</feature>
<reference evidence="9 10" key="1">
    <citation type="submission" date="2020-09" db="EMBL/GenBank/DDBJ databases">
        <title>Paenibacillus sp. strain PR3 16S rRNA gene Genome sequencing and assembly.</title>
        <authorList>
            <person name="Kim J."/>
        </authorList>
    </citation>
    <scope>NUCLEOTIDE SEQUENCE [LARGE SCALE GENOMIC DNA]</scope>
    <source>
        <strain evidence="9 10">PR3</strain>
    </source>
</reference>
<feature type="transmembrane region" description="Helical" evidence="7">
    <location>
        <begin position="196"/>
        <end position="218"/>
    </location>
</feature>
<evidence type="ECO:0000256" key="7">
    <source>
        <dbReference type="RuleBase" id="RU363032"/>
    </source>
</evidence>
<dbReference type="Gene3D" id="1.10.3720.10">
    <property type="entry name" value="MetI-like"/>
    <property type="match status" value="1"/>
</dbReference>
<evidence type="ECO:0000259" key="8">
    <source>
        <dbReference type="PROSITE" id="PS50928"/>
    </source>
</evidence>
<evidence type="ECO:0000256" key="4">
    <source>
        <dbReference type="ARBA" id="ARBA00022692"/>
    </source>
</evidence>
<feature type="transmembrane region" description="Helical" evidence="7">
    <location>
        <begin position="121"/>
        <end position="142"/>
    </location>
</feature>
<sequence length="291" mass="32550">MNPNTESIRLPDDRRLSRSYANQAWLILRYLLLFVGVAVTLFPFLWMAASSFKEPKNLFDLSLIPSPATWNNYGDLFVKAPFGRWFANTAGVAVVSTVSVLVFDTIVGYVLAKFAFPGRTIVFIFIISTLMVPTEMLIIPWYLLASKLGLSDTYAGLLLPGLISAFGIFLMRQFMESLPSELLDAARIDGLNEWRVFSSIAVPIMKPALATLAILSFISSWNQFIWPFIVLQTESKYTLPVGMVYFSSEMKDNSGWILIMTAATVSVLPLISIFLIFQKRIIQGIALSGMK</sequence>
<comment type="similarity">
    <text evidence="7">Belongs to the binding-protein-dependent transport system permease family.</text>
</comment>
<evidence type="ECO:0000256" key="3">
    <source>
        <dbReference type="ARBA" id="ARBA00022475"/>
    </source>
</evidence>
<comment type="subcellular location">
    <subcellularLocation>
        <location evidence="1 7">Cell membrane</location>
        <topology evidence="1 7">Multi-pass membrane protein</topology>
    </subcellularLocation>
</comment>
<feature type="domain" description="ABC transmembrane type-1" evidence="8">
    <location>
        <begin position="86"/>
        <end position="277"/>
    </location>
</feature>
<dbReference type="InterPro" id="IPR000515">
    <property type="entry name" value="MetI-like"/>
</dbReference>
<dbReference type="InterPro" id="IPR035906">
    <property type="entry name" value="MetI-like_sf"/>
</dbReference>
<dbReference type="Pfam" id="PF00528">
    <property type="entry name" value="BPD_transp_1"/>
    <property type="match status" value="1"/>
</dbReference>
<dbReference type="PANTHER" id="PTHR43744">
    <property type="entry name" value="ABC TRANSPORTER PERMEASE PROTEIN MG189-RELATED-RELATED"/>
    <property type="match status" value="1"/>
</dbReference>
<keyword evidence="2 7" id="KW-0813">Transport</keyword>
<dbReference type="PROSITE" id="PS50928">
    <property type="entry name" value="ABC_TM1"/>
    <property type="match status" value="1"/>
</dbReference>
<keyword evidence="6 7" id="KW-0472">Membrane</keyword>
<evidence type="ECO:0000256" key="1">
    <source>
        <dbReference type="ARBA" id="ARBA00004651"/>
    </source>
</evidence>
<dbReference type="SUPFAM" id="SSF161098">
    <property type="entry name" value="MetI-like"/>
    <property type="match status" value="1"/>
</dbReference>
<name>A0ABR8MWP4_9BACL</name>
<proteinExistence type="inferred from homology"/>
<comment type="caution">
    <text evidence="9">The sequence shown here is derived from an EMBL/GenBank/DDBJ whole genome shotgun (WGS) entry which is preliminary data.</text>
</comment>
<evidence type="ECO:0000313" key="10">
    <source>
        <dbReference type="Proteomes" id="UP000609346"/>
    </source>
</evidence>
<evidence type="ECO:0000256" key="2">
    <source>
        <dbReference type="ARBA" id="ARBA00022448"/>
    </source>
</evidence>
<keyword evidence="10" id="KW-1185">Reference proteome</keyword>
<organism evidence="9 10">
    <name type="scientific">Paenibacillus terricola</name>
    <dbReference type="NCBI Taxonomy" id="2763503"/>
    <lineage>
        <taxon>Bacteria</taxon>
        <taxon>Bacillati</taxon>
        <taxon>Bacillota</taxon>
        <taxon>Bacilli</taxon>
        <taxon>Bacillales</taxon>
        <taxon>Paenibacillaceae</taxon>
        <taxon>Paenibacillus</taxon>
    </lineage>
</organism>
<dbReference type="Proteomes" id="UP000609346">
    <property type="component" value="Unassembled WGS sequence"/>
</dbReference>
<keyword evidence="3" id="KW-1003">Cell membrane</keyword>
<evidence type="ECO:0000313" key="9">
    <source>
        <dbReference type="EMBL" id="MBD3919417.1"/>
    </source>
</evidence>
<feature type="transmembrane region" description="Helical" evidence="7">
    <location>
        <begin position="85"/>
        <end position="112"/>
    </location>
</feature>
<evidence type="ECO:0000256" key="5">
    <source>
        <dbReference type="ARBA" id="ARBA00022989"/>
    </source>
</evidence>
<dbReference type="CDD" id="cd06261">
    <property type="entry name" value="TM_PBP2"/>
    <property type="match status" value="1"/>
</dbReference>
<feature type="transmembrane region" description="Helical" evidence="7">
    <location>
        <begin position="24"/>
        <end position="49"/>
    </location>
</feature>
<gene>
    <name evidence="9" type="ORF">H8B09_11695</name>
</gene>
<dbReference type="EMBL" id="JACXZA010000002">
    <property type="protein sequence ID" value="MBD3919417.1"/>
    <property type="molecule type" value="Genomic_DNA"/>
</dbReference>
<keyword evidence="5 7" id="KW-1133">Transmembrane helix</keyword>